<proteinExistence type="predicted"/>
<evidence type="ECO:0000313" key="2">
    <source>
        <dbReference type="EMBL" id="KAG5189929.1"/>
    </source>
</evidence>
<reference evidence="2" key="1">
    <citation type="submission" date="2021-02" db="EMBL/GenBank/DDBJ databases">
        <title>First Annotated Genome of the Yellow-green Alga Tribonema minus.</title>
        <authorList>
            <person name="Mahan K.M."/>
        </authorList>
    </citation>
    <scope>NUCLEOTIDE SEQUENCE</scope>
    <source>
        <strain evidence="2">UTEX B ZZ1240</strain>
    </source>
</reference>
<evidence type="ECO:0008006" key="4">
    <source>
        <dbReference type="Google" id="ProtNLM"/>
    </source>
</evidence>
<dbReference type="SUPFAM" id="SSF48403">
    <property type="entry name" value="Ankyrin repeat"/>
    <property type="match status" value="1"/>
</dbReference>
<gene>
    <name evidence="2" type="ORF">JKP88DRAFT_252573</name>
</gene>
<dbReference type="Proteomes" id="UP000664859">
    <property type="component" value="Unassembled WGS sequence"/>
</dbReference>
<dbReference type="InterPro" id="IPR036770">
    <property type="entry name" value="Ankyrin_rpt-contain_sf"/>
</dbReference>
<name>A0A835ZCL7_9STRA</name>
<accession>A0A835ZCL7</accession>
<comment type="caution">
    <text evidence="2">The sequence shown here is derived from an EMBL/GenBank/DDBJ whole genome shotgun (WGS) entry which is preliminary data.</text>
</comment>
<dbReference type="AlphaFoldDB" id="A0A835ZCL7"/>
<dbReference type="EMBL" id="JAFCMP010000042">
    <property type="protein sequence ID" value="KAG5189929.1"/>
    <property type="molecule type" value="Genomic_DNA"/>
</dbReference>
<evidence type="ECO:0000313" key="3">
    <source>
        <dbReference type="Proteomes" id="UP000664859"/>
    </source>
</evidence>
<organism evidence="2 3">
    <name type="scientific">Tribonema minus</name>
    <dbReference type="NCBI Taxonomy" id="303371"/>
    <lineage>
        <taxon>Eukaryota</taxon>
        <taxon>Sar</taxon>
        <taxon>Stramenopiles</taxon>
        <taxon>Ochrophyta</taxon>
        <taxon>PX clade</taxon>
        <taxon>Xanthophyceae</taxon>
        <taxon>Tribonematales</taxon>
        <taxon>Tribonemataceae</taxon>
        <taxon>Tribonema</taxon>
    </lineage>
</organism>
<feature type="region of interest" description="Disordered" evidence="1">
    <location>
        <begin position="256"/>
        <end position="291"/>
    </location>
</feature>
<protein>
    <recommendedName>
        <fullName evidence="4">Ankyrin repeat domain-containing protein</fullName>
    </recommendedName>
</protein>
<feature type="compositionally biased region" description="Low complexity" evidence="1">
    <location>
        <begin position="277"/>
        <end position="291"/>
    </location>
</feature>
<keyword evidence="3" id="KW-1185">Reference proteome</keyword>
<dbReference type="Gene3D" id="1.25.40.20">
    <property type="entry name" value="Ankyrin repeat-containing domain"/>
    <property type="match status" value="1"/>
</dbReference>
<evidence type="ECO:0000256" key="1">
    <source>
        <dbReference type="SAM" id="MobiDB-lite"/>
    </source>
</evidence>
<sequence length="315" mass="33069">MQLWTDTCLKFLSHGTRIAELSFAAGIVEKEIRMLGDSILAHPKSEIDEFSELVKSPTATEDSVQALLSRWPALANLIIDPGYPDMLPVLSVASRAGNTAVAAARIVRKADVNALSAINKTTALSQAAAHARPAVVDLLLDNGHNRPASAQKANHRTGCRIAAAHGWGFLMEAAPLGAPPAGCNDSELIAATECATGCVAFSRCIEKLLSRAAVAMRREVGDSLWKPHTSGEHFGAECQGLMARFREWLEAQPGFQDATSTPAQHSAAAGGTATKDSPSLRPMASPAAAMAGSPLRAPPLLMAPEGRLITIPTSA</sequence>